<dbReference type="PANTHER" id="PTHR11506">
    <property type="entry name" value="LYSOSOME-ASSOCIATED MEMBRANE GLYCOPROTEIN"/>
    <property type="match status" value="1"/>
</dbReference>
<comment type="subcellular location">
    <subcellularLocation>
        <location evidence="1">Cell membrane</location>
        <topology evidence="1">Single-pass type I membrane protein</topology>
    </subcellularLocation>
</comment>
<evidence type="ECO:0000256" key="4">
    <source>
        <dbReference type="ARBA" id="ARBA00022989"/>
    </source>
</evidence>
<dbReference type="InterPro" id="IPR002000">
    <property type="entry name" value="Lysosome-assoc_membr_glycop"/>
</dbReference>
<proteinExistence type="predicted"/>
<evidence type="ECO:0000256" key="5">
    <source>
        <dbReference type="ARBA" id="ARBA00023136"/>
    </source>
</evidence>
<keyword evidence="3" id="KW-0732">Signal</keyword>
<keyword evidence="4 7" id="KW-1133">Transmembrane helix</keyword>
<dbReference type="WBParaSite" id="ASIM_0001696001-mRNA-1">
    <property type="protein sequence ID" value="ASIM_0001696001-mRNA-1"/>
    <property type="gene ID" value="ASIM_0001696001"/>
</dbReference>
<dbReference type="PANTHER" id="PTHR11506:SF35">
    <property type="entry name" value="LYSOSOME-ASSOCIATED MEMBRANE GLYCOPROTEIN 5"/>
    <property type="match status" value="1"/>
</dbReference>
<organism evidence="10">
    <name type="scientific">Anisakis simplex</name>
    <name type="common">Herring worm</name>
    <dbReference type="NCBI Taxonomy" id="6269"/>
    <lineage>
        <taxon>Eukaryota</taxon>
        <taxon>Metazoa</taxon>
        <taxon>Ecdysozoa</taxon>
        <taxon>Nematoda</taxon>
        <taxon>Chromadorea</taxon>
        <taxon>Rhabditida</taxon>
        <taxon>Spirurina</taxon>
        <taxon>Ascaridomorpha</taxon>
        <taxon>Ascaridoidea</taxon>
        <taxon>Anisakidae</taxon>
        <taxon>Anisakis</taxon>
        <taxon>Anisakis simplex complex</taxon>
    </lineage>
</organism>
<dbReference type="GO" id="GO:0005886">
    <property type="term" value="C:plasma membrane"/>
    <property type="evidence" value="ECO:0007669"/>
    <property type="project" value="TreeGrafter"/>
</dbReference>
<keyword evidence="5 7" id="KW-0472">Membrane</keyword>
<evidence type="ECO:0000256" key="6">
    <source>
        <dbReference type="ARBA" id="ARBA00023180"/>
    </source>
</evidence>
<reference evidence="10" key="1">
    <citation type="submission" date="2017-02" db="UniProtKB">
        <authorList>
            <consortium name="WormBaseParasite"/>
        </authorList>
    </citation>
    <scope>IDENTIFICATION</scope>
</reference>
<dbReference type="GO" id="GO:0031902">
    <property type="term" value="C:late endosome membrane"/>
    <property type="evidence" value="ECO:0007669"/>
    <property type="project" value="TreeGrafter"/>
</dbReference>
<evidence type="ECO:0000256" key="3">
    <source>
        <dbReference type="ARBA" id="ARBA00022729"/>
    </source>
</evidence>
<evidence type="ECO:0000313" key="10">
    <source>
        <dbReference type="WBParaSite" id="ASIM_0001696001-mRNA-1"/>
    </source>
</evidence>
<feature type="transmembrane region" description="Helical" evidence="7">
    <location>
        <begin position="231"/>
        <end position="252"/>
    </location>
</feature>
<evidence type="ECO:0000256" key="2">
    <source>
        <dbReference type="ARBA" id="ARBA00022692"/>
    </source>
</evidence>
<accession>A0A0M3K7L9</accession>
<evidence type="ECO:0000313" key="9">
    <source>
        <dbReference type="Proteomes" id="UP000267096"/>
    </source>
</evidence>
<name>A0A0M3K7L9_ANISI</name>
<dbReference type="GO" id="GO:0072594">
    <property type="term" value="P:establishment of protein localization to organelle"/>
    <property type="evidence" value="ECO:0007669"/>
    <property type="project" value="TreeGrafter"/>
</dbReference>
<dbReference type="Gene3D" id="2.40.160.110">
    <property type="match status" value="1"/>
</dbReference>
<dbReference type="Proteomes" id="UP000267096">
    <property type="component" value="Unassembled WGS sequence"/>
</dbReference>
<protein>
    <submittedName>
        <fullName evidence="10">Membrane glycoprotein UL119</fullName>
    </submittedName>
</protein>
<evidence type="ECO:0000313" key="8">
    <source>
        <dbReference type="EMBL" id="VDK57573.1"/>
    </source>
</evidence>
<dbReference type="EMBL" id="UYRR01033025">
    <property type="protein sequence ID" value="VDK57573.1"/>
    <property type="molecule type" value="Genomic_DNA"/>
</dbReference>
<dbReference type="OrthoDB" id="5912629at2759"/>
<gene>
    <name evidence="8" type="ORF">ASIM_LOCUS16367</name>
</gene>
<keyword evidence="2 7" id="KW-0812">Transmembrane</keyword>
<keyword evidence="6" id="KW-0325">Glycoprotein</keyword>
<keyword evidence="9" id="KW-1185">Reference proteome</keyword>
<sequence>MLDGLKVGLHSIALTVVFFIFSECALKRVHAERYVPVQRTDTDEFGLADKTGAICLLLKFSAKLYNLNLNSSNIVTEVPKISSRDVKISGYCALHDSRNHTAKFLIKWKTEGRRKTLRLYFATANVKSLVKQLEELRWQLTNVSYTESFNGQSVEFNSSAIVISAPFKQKFVCRDKLNITLHNVHFKDYILELEPDIQAQPYNAAGGSGANIYVCERTRRRTLAESFQNKMTVFSGVVLGVTSVSMLAGYSVRRQLHPTRQQLYQAF</sequence>
<evidence type="ECO:0000256" key="7">
    <source>
        <dbReference type="SAM" id="Phobius"/>
    </source>
</evidence>
<evidence type="ECO:0000256" key="1">
    <source>
        <dbReference type="ARBA" id="ARBA00004251"/>
    </source>
</evidence>
<dbReference type="GO" id="GO:0005765">
    <property type="term" value="C:lysosomal membrane"/>
    <property type="evidence" value="ECO:0007669"/>
    <property type="project" value="TreeGrafter"/>
</dbReference>
<reference evidence="8 9" key="2">
    <citation type="submission" date="2018-11" db="EMBL/GenBank/DDBJ databases">
        <authorList>
            <consortium name="Pathogen Informatics"/>
        </authorList>
    </citation>
    <scope>NUCLEOTIDE SEQUENCE [LARGE SCALE GENOMIC DNA]</scope>
</reference>
<dbReference type="AlphaFoldDB" id="A0A0M3K7L9"/>